<protein>
    <submittedName>
        <fullName evidence="6">Peptide ABC transporter substrate-binding protein</fullName>
    </submittedName>
</protein>
<dbReference type="InterPro" id="IPR039424">
    <property type="entry name" value="SBP_5"/>
</dbReference>
<dbReference type="CDD" id="cd08490">
    <property type="entry name" value="PBP2_NikA_DppA_OppA_like_3"/>
    <property type="match status" value="1"/>
</dbReference>
<dbReference type="InterPro" id="IPR000914">
    <property type="entry name" value="SBP_5_dom"/>
</dbReference>
<dbReference type="Pfam" id="PF00496">
    <property type="entry name" value="SBP_bac_5"/>
    <property type="match status" value="1"/>
</dbReference>
<dbReference type="GO" id="GO:0015833">
    <property type="term" value="P:peptide transport"/>
    <property type="evidence" value="ECO:0007669"/>
    <property type="project" value="TreeGrafter"/>
</dbReference>
<keyword evidence="4" id="KW-0732">Signal</keyword>
<dbReference type="GO" id="GO:0043190">
    <property type="term" value="C:ATP-binding cassette (ABC) transporter complex"/>
    <property type="evidence" value="ECO:0007669"/>
    <property type="project" value="InterPro"/>
</dbReference>
<evidence type="ECO:0000256" key="4">
    <source>
        <dbReference type="ARBA" id="ARBA00022729"/>
    </source>
</evidence>
<feature type="domain" description="Solute-binding protein family 5" evidence="5">
    <location>
        <begin position="65"/>
        <end position="425"/>
    </location>
</feature>
<dbReference type="PANTHER" id="PTHR30290">
    <property type="entry name" value="PERIPLASMIC BINDING COMPONENT OF ABC TRANSPORTER"/>
    <property type="match status" value="1"/>
</dbReference>
<evidence type="ECO:0000259" key="5">
    <source>
        <dbReference type="Pfam" id="PF00496"/>
    </source>
</evidence>
<proteinExistence type="inferred from homology"/>
<dbReference type="GO" id="GO:1904680">
    <property type="term" value="F:peptide transmembrane transporter activity"/>
    <property type="evidence" value="ECO:0007669"/>
    <property type="project" value="TreeGrafter"/>
</dbReference>
<accession>A0A0M2RAB7</accession>
<dbReference type="SUPFAM" id="SSF53850">
    <property type="entry name" value="Periplasmic binding protein-like II"/>
    <property type="match status" value="1"/>
</dbReference>
<keyword evidence="7" id="KW-1185">Reference proteome</keyword>
<dbReference type="EMBL" id="LANI01000009">
    <property type="protein sequence ID" value="KKJ76945.1"/>
    <property type="molecule type" value="Genomic_DNA"/>
</dbReference>
<evidence type="ECO:0000256" key="2">
    <source>
        <dbReference type="ARBA" id="ARBA00005695"/>
    </source>
</evidence>
<organism evidence="6 7">
    <name type="scientific">Kiloniella litopenaei</name>
    <dbReference type="NCBI Taxonomy" id="1549748"/>
    <lineage>
        <taxon>Bacteria</taxon>
        <taxon>Pseudomonadati</taxon>
        <taxon>Pseudomonadota</taxon>
        <taxon>Alphaproteobacteria</taxon>
        <taxon>Rhodospirillales</taxon>
        <taxon>Kiloniellaceae</taxon>
        <taxon>Kiloniella</taxon>
    </lineage>
</organism>
<name>A0A0M2RAB7_9PROT</name>
<keyword evidence="3" id="KW-0813">Transport</keyword>
<evidence type="ECO:0000256" key="3">
    <source>
        <dbReference type="ARBA" id="ARBA00022448"/>
    </source>
</evidence>
<dbReference type="PIRSF" id="PIRSF002741">
    <property type="entry name" value="MppA"/>
    <property type="match status" value="1"/>
</dbReference>
<comment type="caution">
    <text evidence="6">The sequence shown here is derived from an EMBL/GenBank/DDBJ whole genome shotgun (WGS) entry which is preliminary data.</text>
</comment>
<evidence type="ECO:0000313" key="6">
    <source>
        <dbReference type="EMBL" id="KKJ76945.1"/>
    </source>
</evidence>
<dbReference type="PATRIC" id="fig|1549748.8.peg.4261"/>
<dbReference type="AlphaFoldDB" id="A0A0M2RAB7"/>
<dbReference type="PANTHER" id="PTHR30290:SF10">
    <property type="entry name" value="PERIPLASMIC OLIGOPEPTIDE-BINDING PROTEIN-RELATED"/>
    <property type="match status" value="1"/>
</dbReference>
<dbReference type="InterPro" id="IPR030678">
    <property type="entry name" value="Peptide/Ni-bd"/>
</dbReference>
<comment type="subcellular location">
    <subcellularLocation>
        <location evidence="1">Periplasm</location>
    </subcellularLocation>
</comment>
<gene>
    <name evidence="6" type="ORF">WH95_10890</name>
</gene>
<dbReference type="Gene3D" id="3.10.105.10">
    <property type="entry name" value="Dipeptide-binding Protein, Domain 3"/>
    <property type="match status" value="1"/>
</dbReference>
<dbReference type="Gene3D" id="3.40.190.10">
    <property type="entry name" value="Periplasmic binding protein-like II"/>
    <property type="match status" value="1"/>
</dbReference>
<dbReference type="GO" id="GO:0030288">
    <property type="term" value="C:outer membrane-bounded periplasmic space"/>
    <property type="evidence" value="ECO:0007669"/>
    <property type="project" value="UniProtKB-ARBA"/>
</dbReference>
<dbReference type="STRING" id="1549748.WH95_10890"/>
<comment type="similarity">
    <text evidence="2">Belongs to the bacterial solute-binding protein 5 family.</text>
</comment>
<sequence>MVGPASIQFAYSQEKVKTEKVLTIAVPFGPKSSVPDPRARQNGWLSNRAGVSETLVGLDYQMKMFPRLAESYRNVSPTQWEFTLRENVKFHDGSDLTAQQVKDSFLKLNDKDHSAYNPRLIKLLNIKEISVKDDRTLVFETNEPNSAFIWSLTEPTASVIKEGTDKLPIIGTGPFVFVSAEAEKNYHTKAFADYWGGKPKLDGIVMDAISDASVAALALKAGDVDLVTNYSEPDFAALEKSNQGQRFEGATTRLFFYQARTADGPLANKELRQAISLGLDRDLIVEAALAGVGGDPAHSIFPVTMESWVNQALEASYDRDKALEILDNAGLKDTNDDGIREIDGENIVLKLRSYEGRPALKPTLEVTQALLSKLGLKVEISMGEYQANNDALKLGEIHMHLQAWGTAPQGDPDYFPSTLLDSEAGYNFSGYNNPKLDALLEKGRGEFDPVKRKVIYDEIQEIIAEDLPLIPVFHKTQVSVGNGKVKGYRIHPAETYLASPELDIEG</sequence>
<evidence type="ECO:0000313" key="7">
    <source>
        <dbReference type="Proteomes" id="UP000034491"/>
    </source>
</evidence>
<evidence type="ECO:0000256" key="1">
    <source>
        <dbReference type="ARBA" id="ARBA00004418"/>
    </source>
</evidence>
<reference evidence="6 7" key="1">
    <citation type="submission" date="2015-03" db="EMBL/GenBank/DDBJ databases">
        <title>Genome sequence of Kiloniella sp. P1-1, isolated from the gut microflora of Pacific white shrimp, Penaeus vannamei.</title>
        <authorList>
            <person name="Shao Z."/>
            <person name="Wang L."/>
            <person name="Li X."/>
        </authorList>
    </citation>
    <scope>NUCLEOTIDE SEQUENCE [LARGE SCALE GENOMIC DNA]</scope>
    <source>
        <strain evidence="6 7">P1-1</strain>
    </source>
</reference>
<dbReference type="Proteomes" id="UP000034491">
    <property type="component" value="Unassembled WGS sequence"/>
</dbReference>